<proteinExistence type="predicted"/>
<sequence>MRETERVQNIVPDDCGTFMDDDGYGCGLSQDY</sequence>
<organism evidence="1">
    <name type="scientific">marine metagenome</name>
    <dbReference type="NCBI Taxonomy" id="408172"/>
    <lineage>
        <taxon>unclassified sequences</taxon>
        <taxon>metagenomes</taxon>
        <taxon>ecological metagenomes</taxon>
    </lineage>
</organism>
<accession>A0A381YFB5</accession>
<dbReference type="AlphaFoldDB" id="A0A381YFB5"/>
<reference evidence="1" key="1">
    <citation type="submission" date="2018-05" db="EMBL/GenBank/DDBJ databases">
        <authorList>
            <person name="Lanie J.A."/>
            <person name="Ng W.-L."/>
            <person name="Kazmierczak K.M."/>
            <person name="Andrzejewski T.M."/>
            <person name="Davidsen T.M."/>
            <person name="Wayne K.J."/>
            <person name="Tettelin H."/>
            <person name="Glass J.I."/>
            <person name="Rusch D."/>
            <person name="Podicherti R."/>
            <person name="Tsui H.-C.T."/>
            <person name="Winkler M.E."/>
        </authorList>
    </citation>
    <scope>NUCLEOTIDE SEQUENCE</scope>
</reference>
<protein>
    <submittedName>
        <fullName evidence="1">Uncharacterized protein</fullName>
    </submittedName>
</protein>
<dbReference type="EMBL" id="UINC01018095">
    <property type="protein sequence ID" value="SVA75674.1"/>
    <property type="molecule type" value="Genomic_DNA"/>
</dbReference>
<name>A0A381YFB5_9ZZZZ</name>
<evidence type="ECO:0000313" key="1">
    <source>
        <dbReference type="EMBL" id="SVA75674.1"/>
    </source>
</evidence>
<gene>
    <name evidence="1" type="ORF">METZ01_LOCUS128528</name>
</gene>